<feature type="domain" description="AAR2 N-terminal" evidence="4">
    <location>
        <begin position="24"/>
        <end position="156"/>
    </location>
</feature>
<dbReference type="PANTHER" id="PTHR12689">
    <property type="entry name" value="A1 CISTRON SPLICING FACTOR AAR2-RELATED"/>
    <property type="match status" value="1"/>
</dbReference>
<feature type="domain" description="AAR2 C-terminal" evidence="3">
    <location>
        <begin position="236"/>
        <end position="409"/>
    </location>
</feature>
<dbReference type="FunFam" id="2.60.34.20:FF:000001">
    <property type="entry name" value="protein AAR2 homolog"/>
    <property type="match status" value="1"/>
</dbReference>
<dbReference type="Pfam" id="PF20981">
    <property type="entry name" value="AAR2_1st"/>
    <property type="match status" value="1"/>
</dbReference>
<evidence type="ECO:0000313" key="6">
    <source>
        <dbReference type="Proteomes" id="UP000007264"/>
    </source>
</evidence>
<dbReference type="CDD" id="cd13778">
    <property type="entry name" value="Aar2_C"/>
    <property type="match status" value="1"/>
</dbReference>
<dbReference type="KEGG" id="csl:COCSUDRAFT_63693"/>
<organism evidence="5 6">
    <name type="scientific">Coccomyxa subellipsoidea (strain C-169)</name>
    <name type="common">Green microalga</name>
    <dbReference type="NCBI Taxonomy" id="574566"/>
    <lineage>
        <taxon>Eukaryota</taxon>
        <taxon>Viridiplantae</taxon>
        <taxon>Chlorophyta</taxon>
        <taxon>core chlorophytes</taxon>
        <taxon>Trebouxiophyceae</taxon>
        <taxon>Trebouxiophyceae incertae sedis</taxon>
        <taxon>Coccomyxaceae</taxon>
        <taxon>Coccomyxa</taxon>
        <taxon>Coccomyxa subellipsoidea</taxon>
    </lineage>
</organism>
<evidence type="ECO:0000313" key="5">
    <source>
        <dbReference type="EMBL" id="EIE22542.1"/>
    </source>
</evidence>
<dbReference type="InterPro" id="IPR033647">
    <property type="entry name" value="Aar2_N"/>
</dbReference>
<dbReference type="EMBL" id="AGSI01000009">
    <property type="protein sequence ID" value="EIE22542.1"/>
    <property type="molecule type" value="Genomic_DNA"/>
</dbReference>
<dbReference type="InterPro" id="IPR038516">
    <property type="entry name" value="AAR2_N_sf"/>
</dbReference>
<evidence type="ECO:0000256" key="2">
    <source>
        <dbReference type="SAM" id="MobiDB-lite"/>
    </source>
</evidence>
<dbReference type="Gene3D" id="1.25.40.550">
    <property type="entry name" value="Aar2, C-terminal domain-like"/>
    <property type="match status" value="1"/>
</dbReference>
<proteinExistence type="inferred from homology"/>
<protein>
    <submittedName>
        <fullName evidence="5">AAR2-domain-containing protein</fullName>
    </submittedName>
</protein>
<sequence length="428" mass="45573">MARQAPYSVDISPERAKELAEVGGALLLLDVPAGTVVGIDQQTFVVGPRFKGVKMLPPGPHFISCNATSGSSGTDFAPTLGFFVHLAPRSVVVRRWDAQEELLLPIEDADEVERLAAGVRRFDFDAYLAPYDLSSFTTWQSLSGHITPGVIERLSPVAGGNICVTAEADPSLLAPRTAAEARLSEQLASKAAMQEAAEAVSSKGEAADARDEQAGASASGRPPAPPPVKGVGRCFYTRLPRNAKGTGLTPQEVTQLNLDKSRLLDEVIAELYGGDADIMLGELQFAFLAFLLGHSLESFGQWKALLHLALACEEAPLQTCPGFYSKLLAAVRAQLQHCLASGRGPDAAQPSPLGLPMTDELLADSFLKRLFARFYDMLHSAGGRVPPQLQAEASRLQQVLEAGLGWSFSVGELAGESDDEDAPVIVEL</sequence>
<evidence type="ECO:0000256" key="1">
    <source>
        <dbReference type="ARBA" id="ARBA00006281"/>
    </source>
</evidence>
<comment type="caution">
    <text evidence="5">The sequence shown here is derived from an EMBL/GenBank/DDBJ whole genome shotgun (WGS) entry which is preliminary data.</text>
</comment>
<dbReference type="STRING" id="574566.I0YVX3"/>
<dbReference type="Gene3D" id="2.60.34.20">
    <property type="match status" value="1"/>
</dbReference>
<dbReference type="GO" id="GO:0000244">
    <property type="term" value="P:spliceosomal tri-snRNP complex assembly"/>
    <property type="evidence" value="ECO:0007669"/>
    <property type="project" value="TreeGrafter"/>
</dbReference>
<dbReference type="OrthoDB" id="201752at2759"/>
<dbReference type="InterPro" id="IPR007946">
    <property type="entry name" value="AAR2"/>
</dbReference>
<dbReference type="Proteomes" id="UP000007264">
    <property type="component" value="Unassembled WGS sequence"/>
</dbReference>
<dbReference type="GeneID" id="17040530"/>
<dbReference type="InterPro" id="IPR038514">
    <property type="entry name" value="AAR2_C_sf"/>
</dbReference>
<comment type="similarity">
    <text evidence="1">Belongs to the AAR2 family.</text>
</comment>
<accession>I0YVX3</accession>
<evidence type="ECO:0000259" key="3">
    <source>
        <dbReference type="Pfam" id="PF05282"/>
    </source>
</evidence>
<evidence type="ECO:0000259" key="4">
    <source>
        <dbReference type="Pfam" id="PF20981"/>
    </source>
</evidence>
<dbReference type="CDD" id="cd13777">
    <property type="entry name" value="Aar2_N"/>
    <property type="match status" value="1"/>
</dbReference>
<reference evidence="5 6" key="1">
    <citation type="journal article" date="2012" name="Genome Biol.">
        <title>The genome of the polar eukaryotic microalga coccomyxa subellipsoidea reveals traits of cold adaptation.</title>
        <authorList>
            <person name="Blanc G."/>
            <person name="Agarkova I."/>
            <person name="Grimwood J."/>
            <person name="Kuo A."/>
            <person name="Brueggeman A."/>
            <person name="Dunigan D."/>
            <person name="Gurnon J."/>
            <person name="Ladunga I."/>
            <person name="Lindquist E."/>
            <person name="Lucas S."/>
            <person name="Pangilinan J."/>
            <person name="Proschold T."/>
            <person name="Salamov A."/>
            <person name="Schmutz J."/>
            <person name="Weeks D."/>
            <person name="Yamada T."/>
            <person name="Claverie J.M."/>
            <person name="Grigoriev I."/>
            <person name="Van Etten J."/>
            <person name="Lomsadze A."/>
            <person name="Borodovsky M."/>
        </authorList>
    </citation>
    <scope>NUCLEOTIDE SEQUENCE [LARGE SCALE GENOMIC DNA]</scope>
    <source>
        <strain evidence="5 6">C-169</strain>
    </source>
</reference>
<dbReference type="PANTHER" id="PTHR12689:SF4">
    <property type="entry name" value="PROTEIN AAR2 HOMOLOG"/>
    <property type="match status" value="1"/>
</dbReference>
<feature type="region of interest" description="Disordered" evidence="2">
    <location>
        <begin position="194"/>
        <end position="229"/>
    </location>
</feature>
<gene>
    <name evidence="5" type="ORF">COCSUDRAFT_63693</name>
</gene>
<dbReference type="AlphaFoldDB" id="I0YVX3"/>
<dbReference type="InterPro" id="IPR033648">
    <property type="entry name" value="AAR2_C"/>
</dbReference>
<name>I0YVX3_COCSC</name>
<keyword evidence="6" id="KW-1185">Reference proteome</keyword>
<dbReference type="eggNOG" id="KOG3937">
    <property type="taxonomic scope" value="Eukaryota"/>
</dbReference>
<dbReference type="Pfam" id="PF05282">
    <property type="entry name" value="AAR2"/>
    <property type="match status" value="1"/>
</dbReference>
<dbReference type="RefSeq" id="XP_005647086.1">
    <property type="nucleotide sequence ID" value="XM_005647029.1"/>
</dbReference>